<evidence type="ECO:0000256" key="5">
    <source>
        <dbReference type="ARBA" id="ARBA00022989"/>
    </source>
</evidence>
<keyword evidence="6 7" id="KW-0472">Membrane</keyword>
<feature type="domain" description="MacB-like periplasmic core" evidence="9">
    <location>
        <begin position="17"/>
        <end position="238"/>
    </location>
</feature>
<accession>A0A5C7SBL8</accession>
<comment type="subcellular location">
    <subcellularLocation>
        <location evidence="1">Cell membrane</location>
        <topology evidence="1">Multi-pass membrane protein</topology>
    </subcellularLocation>
</comment>
<evidence type="ECO:0000259" key="9">
    <source>
        <dbReference type="Pfam" id="PF12704"/>
    </source>
</evidence>
<comment type="similarity">
    <text evidence="2">Belongs to the ABC-4 integral membrane protein family. LolC/E subfamily.</text>
</comment>
<comment type="caution">
    <text evidence="10">The sequence shown here is derived from an EMBL/GenBank/DDBJ whole genome shotgun (WGS) entry which is preliminary data.</text>
</comment>
<dbReference type="PANTHER" id="PTHR30489:SF0">
    <property type="entry name" value="LIPOPROTEIN-RELEASING SYSTEM TRANSMEMBRANE PROTEIN LOLE"/>
    <property type="match status" value="1"/>
</dbReference>
<evidence type="ECO:0000256" key="4">
    <source>
        <dbReference type="ARBA" id="ARBA00022692"/>
    </source>
</evidence>
<feature type="transmembrane region" description="Helical" evidence="7">
    <location>
        <begin position="268"/>
        <end position="287"/>
    </location>
</feature>
<evidence type="ECO:0000256" key="3">
    <source>
        <dbReference type="ARBA" id="ARBA00022475"/>
    </source>
</evidence>
<feature type="transmembrane region" description="Helical" evidence="7">
    <location>
        <begin position="321"/>
        <end position="346"/>
    </location>
</feature>
<dbReference type="PANTHER" id="PTHR30489">
    <property type="entry name" value="LIPOPROTEIN-RELEASING SYSTEM TRANSMEMBRANE PROTEIN LOLE"/>
    <property type="match status" value="1"/>
</dbReference>
<dbReference type="RefSeq" id="WP_276661047.1">
    <property type="nucleotide sequence ID" value="NZ_JAYRXT010000201.1"/>
</dbReference>
<dbReference type="GO" id="GO:0044874">
    <property type="term" value="P:lipoprotein localization to outer membrane"/>
    <property type="evidence" value="ECO:0007669"/>
    <property type="project" value="TreeGrafter"/>
</dbReference>
<keyword evidence="4 7" id="KW-0812">Transmembrane</keyword>
<organism evidence="10">
    <name type="scientific">Thauera aminoaromatica</name>
    <dbReference type="NCBI Taxonomy" id="164330"/>
    <lineage>
        <taxon>Bacteria</taxon>
        <taxon>Pseudomonadati</taxon>
        <taxon>Pseudomonadota</taxon>
        <taxon>Betaproteobacteria</taxon>
        <taxon>Rhodocyclales</taxon>
        <taxon>Zoogloeaceae</taxon>
        <taxon>Thauera</taxon>
    </lineage>
</organism>
<keyword evidence="3" id="KW-1003">Cell membrane</keyword>
<dbReference type="InterPro" id="IPR025857">
    <property type="entry name" value="MacB_PCD"/>
</dbReference>
<feature type="domain" description="ABC3 transporter permease C-terminal" evidence="8">
    <location>
        <begin position="273"/>
        <end position="395"/>
    </location>
</feature>
<protein>
    <submittedName>
        <fullName evidence="10">ABC transporter permease</fullName>
    </submittedName>
</protein>
<feature type="transmembrane region" description="Helical" evidence="7">
    <location>
        <begin position="18"/>
        <end position="38"/>
    </location>
</feature>
<evidence type="ECO:0000256" key="6">
    <source>
        <dbReference type="ARBA" id="ARBA00023136"/>
    </source>
</evidence>
<evidence type="ECO:0000256" key="7">
    <source>
        <dbReference type="SAM" id="Phobius"/>
    </source>
</evidence>
<dbReference type="InterPro" id="IPR003838">
    <property type="entry name" value="ABC3_permease_C"/>
</dbReference>
<dbReference type="Pfam" id="PF02687">
    <property type="entry name" value="FtsX"/>
    <property type="match status" value="1"/>
</dbReference>
<dbReference type="InterPro" id="IPR051447">
    <property type="entry name" value="Lipoprotein-release_system"/>
</dbReference>
<evidence type="ECO:0000259" key="8">
    <source>
        <dbReference type="Pfam" id="PF02687"/>
    </source>
</evidence>
<dbReference type="Proteomes" id="UP000321192">
    <property type="component" value="Unassembled WGS sequence"/>
</dbReference>
<evidence type="ECO:0000256" key="2">
    <source>
        <dbReference type="ARBA" id="ARBA00005236"/>
    </source>
</evidence>
<dbReference type="EMBL" id="SSFD01000300">
    <property type="protein sequence ID" value="TXH80769.1"/>
    <property type="molecule type" value="Genomic_DNA"/>
</dbReference>
<dbReference type="AlphaFoldDB" id="A0A5C7SBL8"/>
<feature type="transmembrane region" description="Helical" evidence="7">
    <location>
        <begin position="366"/>
        <end position="386"/>
    </location>
</feature>
<evidence type="ECO:0000256" key="1">
    <source>
        <dbReference type="ARBA" id="ARBA00004651"/>
    </source>
</evidence>
<name>A0A5C7SBL8_THASP</name>
<sequence length="404" mass="43293">MLFKLALRNIFRQRIRSVVTLVAIVFGVTGLILSGGFVKDIFVQLGEAIIQSETGHVQVFREGFREKGSRQPDRYLIDDPAPLAARIANTPQVRDVSSRLSFSGLLNNGKRDLAIVGEGVEPEKEARLGSFLKMVSGRPLSDADAFGMIVGQGVAQSLALKVGDQVTLLVNTAGGALNTVDVEVVGIFQSFSRDFDARALRIPLAAAQELLATAGANQLVVTLHHTRDTDAALATIQAQLAGSGLEAFSWKQLSDFYEKTLQLYDRQFGVLQVIILVMVLLSVANTVNMSAFERLGEFGTLQALGNQQRDIFRLILLENTFLGLIGGTLGAIIGIGLALAISAIGIPMPPPPSANTGYTAMIRLDAANVATAFLIGVVATALAAIFPARRVSRTELVEALRQRI</sequence>
<dbReference type="GO" id="GO:0098797">
    <property type="term" value="C:plasma membrane protein complex"/>
    <property type="evidence" value="ECO:0007669"/>
    <property type="project" value="TreeGrafter"/>
</dbReference>
<dbReference type="Pfam" id="PF12704">
    <property type="entry name" value="MacB_PCD"/>
    <property type="match status" value="1"/>
</dbReference>
<gene>
    <name evidence="10" type="ORF">E6Q80_18220</name>
</gene>
<reference evidence="10" key="1">
    <citation type="submission" date="2018-09" db="EMBL/GenBank/DDBJ databases">
        <title>Metagenome Assembled Genomes from an Advanced Water Purification Facility.</title>
        <authorList>
            <person name="Stamps B.W."/>
            <person name="Spear J.R."/>
        </authorList>
    </citation>
    <scope>NUCLEOTIDE SEQUENCE [LARGE SCALE GENOMIC DNA]</scope>
    <source>
        <strain evidence="10">Bin_27_1</strain>
    </source>
</reference>
<keyword evidence="5 7" id="KW-1133">Transmembrane helix</keyword>
<proteinExistence type="inferred from homology"/>
<evidence type="ECO:0000313" key="10">
    <source>
        <dbReference type="EMBL" id="TXH80769.1"/>
    </source>
</evidence>